<evidence type="ECO:0000313" key="4">
    <source>
        <dbReference type="Proteomes" id="UP000006039"/>
    </source>
</evidence>
<dbReference type="AlphaFoldDB" id="J3PJ87"/>
<dbReference type="EMBL" id="GL385411">
    <property type="protein sequence ID" value="EJT68859.1"/>
    <property type="molecule type" value="Genomic_DNA"/>
</dbReference>
<feature type="compositionally biased region" description="Basic and acidic residues" evidence="1">
    <location>
        <begin position="126"/>
        <end position="136"/>
    </location>
</feature>
<sequence length="144" mass="16458">MPSKFLHKGRSAAGIRHRRPLKGGCQRRVIAIRGDQDTALKKVEDEFYANAAGMTALASSPLPPAGSLRPGRRPMRRRDRNLARVVNAQVTVVLNILEKDKVPKLKENLRSRTCKNWRRQHNSPQRRAEYAKRYPEEPEEAEPN</sequence>
<reference evidence="3" key="4">
    <citation type="journal article" date="2015" name="G3 (Bethesda)">
        <title>Genome sequences of three phytopathogenic species of the Magnaporthaceae family of fungi.</title>
        <authorList>
            <person name="Okagaki L.H."/>
            <person name="Nunes C.C."/>
            <person name="Sailsbery J."/>
            <person name="Clay B."/>
            <person name="Brown D."/>
            <person name="John T."/>
            <person name="Oh Y."/>
            <person name="Young N."/>
            <person name="Fitzgerald M."/>
            <person name="Haas B.J."/>
            <person name="Zeng Q."/>
            <person name="Young S."/>
            <person name="Adiconis X."/>
            <person name="Fan L."/>
            <person name="Levin J.Z."/>
            <person name="Mitchell T.K."/>
            <person name="Okubara P.A."/>
            <person name="Farman M.L."/>
            <person name="Kohn L.M."/>
            <person name="Birren B."/>
            <person name="Ma L.-J."/>
            <person name="Dean R.A."/>
        </authorList>
    </citation>
    <scope>NUCLEOTIDE SEQUENCE</scope>
    <source>
        <strain evidence="3">R3-111a-1</strain>
    </source>
</reference>
<reference evidence="2" key="3">
    <citation type="submission" date="2010-09" db="EMBL/GenBank/DDBJ databases">
        <title>Annotation of Gaeumannomyces graminis var. tritici R3-111a-1.</title>
        <authorList>
            <consortium name="The Broad Institute Genome Sequencing Platform"/>
            <person name="Ma L.-J."/>
            <person name="Dead R."/>
            <person name="Young S.K."/>
            <person name="Zeng Q."/>
            <person name="Gargeya S."/>
            <person name="Fitzgerald M."/>
            <person name="Haas B."/>
            <person name="Abouelleil A."/>
            <person name="Alvarado L."/>
            <person name="Arachchi H.M."/>
            <person name="Berlin A."/>
            <person name="Brown A."/>
            <person name="Chapman S.B."/>
            <person name="Chen Z."/>
            <person name="Dunbar C."/>
            <person name="Freedman E."/>
            <person name="Gearin G."/>
            <person name="Gellesch M."/>
            <person name="Goldberg J."/>
            <person name="Griggs A."/>
            <person name="Gujja S."/>
            <person name="Heiman D."/>
            <person name="Howarth C."/>
            <person name="Larson L."/>
            <person name="Lui A."/>
            <person name="MacDonald P.J.P."/>
            <person name="Mehta T."/>
            <person name="Montmayeur A."/>
            <person name="Murphy C."/>
            <person name="Neiman D."/>
            <person name="Pearson M."/>
            <person name="Priest M."/>
            <person name="Roberts A."/>
            <person name="Saif S."/>
            <person name="Shea T."/>
            <person name="Shenoy N."/>
            <person name="Sisk P."/>
            <person name="Stolte C."/>
            <person name="Sykes S."/>
            <person name="Yandava C."/>
            <person name="Wortman J."/>
            <person name="Nusbaum C."/>
            <person name="Birren B."/>
        </authorList>
    </citation>
    <scope>NUCLEOTIDE SEQUENCE</scope>
    <source>
        <strain evidence="2">R3-111a-1</strain>
    </source>
</reference>
<evidence type="ECO:0000256" key="1">
    <source>
        <dbReference type="SAM" id="MobiDB-lite"/>
    </source>
</evidence>
<protein>
    <submittedName>
        <fullName evidence="2 3">Uncharacterized protein</fullName>
    </submittedName>
</protein>
<accession>J3PJ87</accession>
<feature type="region of interest" description="Disordered" evidence="1">
    <location>
        <begin position="113"/>
        <end position="144"/>
    </location>
</feature>
<proteinExistence type="predicted"/>
<dbReference type="RefSeq" id="XP_009229744.1">
    <property type="nucleotide sequence ID" value="XM_009231480.1"/>
</dbReference>
<reference evidence="2" key="2">
    <citation type="submission" date="2010-07" db="EMBL/GenBank/DDBJ databases">
        <authorList>
            <consortium name="The Broad Institute Genome Sequencing Platform"/>
            <consortium name="Broad Institute Genome Sequencing Center for Infectious Disease"/>
            <person name="Ma L.-J."/>
            <person name="Dead R."/>
            <person name="Young S."/>
            <person name="Zeng Q."/>
            <person name="Koehrsen M."/>
            <person name="Alvarado L."/>
            <person name="Berlin A."/>
            <person name="Chapman S.B."/>
            <person name="Chen Z."/>
            <person name="Freedman E."/>
            <person name="Gellesch M."/>
            <person name="Goldberg J."/>
            <person name="Griggs A."/>
            <person name="Gujja S."/>
            <person name="Heilman E.R."/>
            <person name="Heiman D."/>
            <person name="Hepburn T."/>
            <person name="Howarth C."/>
            <person name="Jen D."/>
            <person name="Larson L."/>
            <person name="Mehta T."/>
            <person name="Neiman D."/>
            <person name="Pearson M."/>
            <person name="Roberts A."/>
            <person name="Saif S."/>
            <person name="Shea T."/>
            <person name="Shenoy N."/>
            <person name="Sisk P."/>
            <person name="Stolte C."/>
            <person name="Sykes S."/>
            <person name="Walk T."/>
            <person name="White J."/>
            <person name="Yandava C."/>
            <person name="Haas B."/>
            <person name="Nusbaum C."/>
            <person name="Birren B."/>
        </authorList>
    </citation>
    <scope>NUCLEOTIDE SEQUENCE</scope>
    <source>
        <strain evidence="2">R3-111a-1</strain>
    </source>
</reference>
<dbReference type="GeneID" id="20354026"/>
<dbReference type="EnsemblFungi" id="EJT68859">
    <property type="protein sequence ID" value="EJT68859"/>
    <property type="gene ID" value="GGTG_13568"/>
</dbReference>
<gene>
    <name evidence="3" type="primary">20354026</name>
    <name evidence="2" type="ORF">GGTG_13568</name>
</gene>
<dbReference type="VEuPathDB" id="FungiDB:GGTG_13568"/>
<dbReference type="Proteomes" id="UP000006039">
    <property type="component" value="Unassembled WGS sequence"/>
</dbReference>
<organism evidence="2">
    <name type="scientific">Gaeumannomyces tritici (strain R3-111a-1)</name>
    <name type="common">Wheat and barley take-all root rot fungus</name>
    <name type="synonym">Gaeumannomyces graminis var. tritici</name>
    <dbReference type="NCBI Taxonomy" id="644352"/>
    <lineage>
        <taxon>Eukaryota</taxon>
        <taxon>Fungi</taxon>
        <taxon>Dikarya</taxon>
        <taxon>Ascomycota</taxon>
        <taxon>Pezizomycotina</taxon>
        <taxon>Sordariomycetes</taxon>
        <taxon>Sordariomycetidae</taxon>
        <taxon>Magnaporthales</taxon>
        <taxon>Magnaporthaceae</taxon>
        <taxon>Gaeumannomyces</taxon>
    </lineage>
</organism>
<feature type="region of interest" description="Disordered" evidence="1">
    <location>
        <begin position="58"/>
        <end position="78"/>
    </location>
</feature>
<name>J3PJ87_GAET3</name>
<dbReference type="HOGENOM" id="CLU_1796585_0_0_1"/>
<keyword evidence="4" id="KW-1185">Reference proteome</keyword>
<evidence type="ECO:0000313" key="2">
    <source>
        <dbReference type="EMBL" id="EJT68859.1"/>
    </source>
</evidence>
<evidence type="ECO:0000313" key="3">
    <source>
        <dbReference type="EnsemblFungi" id="EJT68859"/>
    </source>
</evidence>
<reference evidence="4" key="1">
    <citation type="submission" date="2010-07" db="EMBL/GenBank/DDBJ databases">
        <title>The genome sequence of Gaeumannomyces graminis var. tritici strain R3-111a-1.</title>
        <authorList>
            <consortium name="The Broad Institute Genome Sequencing Platform"/>
            <person name="Ma L.-J."/>
            <person name="Dead R."/>
            <person name="Young S."/>
            <person name="Zeng Q."/>
            <person name="Koehrsen M."/>
            <person name="Alvarado L."/>
            <person name="Berlin A."/>
            <person name="Chapman S.B."/>
            <person name="Chen Z."/>
            <person name="Freedman E."/>
            <person name="Gellesch M."/>
            <person name="Goldberg J."/>
            <person name="Griggs A."/>
            <person name="Gujja S."/>
            <person name="Heilman E.R."/>
            <person name="Heiman D."/>
            <person name="Hepburn T."/>
            <person name="Howarth C."/>
            <person name="Jen D."/>
            <person name="Larson L."/>
            <person name="Mehta T."/>
            <person name="Neiman D."/>
            <person name="Pearson M."/>
            <person name="Roberts A."/>
            <person name="Saif S."/>
            <person name="Shea T."/>
            <person name="Shenoy N."/>
            <person name="Sisk P."/>
            <person name="Stolte C."/>
            <person name="Sykes S."/>
            <person name="Walk T."/>
            <person name="White J."/>
            <person name="Yandava C."/>
            <person name="Haas B."/>
            <person name="Nusbaum C."/>
            <person name="Birren B."/>
        </authorList>
    </citation>
    <scope>NUCLEOTIDE SEQUENCE [LARGE SCALE GENOMIC DNA]</scope>
    <source>
        <strain evidence="4">R3-111a-1</strain>
    </source>
</reference>
<reference evidence="3" key="5">
    <citation type="submission" date="2018-04" db="UniProtKB">
        <authorList>
            <consortium name="EnsemblFungi"/>
        </authorList>
    </citation>
    <scope>IDENTIFICATION</scope>
    <source>
        <strain evidence="3">R3-111a-1</strain>
    </source>
</reference>